<protein>
    <submittedName>
        <fullName evidence="1">Uncharacterized protein</fullName>
    </submittedName>
</protein>
<organism evidence="1">
    <name type="scientific">uncultured Caudovirales phage</name>
    <dbReference type="NCBI Taxonomy" id="2100421"/>
    <lineage>
        <taxon>Viruses</taxon>
        <taxon>Duplodnaviria</taxon>
        <taxon>Heunggongvirae</taxon>
        <taxon>Uroviricota</taxon>
        <taxon>Caudoviricetes</taxon>
        <taxon>Peduoviridae</taxon>
        <taxon>Maltschvirus</taxon>
        <taxon>Maltschvirus maltsch</taxon>
    </lineage>
</organism>
<gene>
    <name evidence="1" type="ORF">UFOVP704_66</name>
</gene>
<reference evidence="1" key="1">
    <citation type="submission" date="2020-04" db="EMBL/GenBank/DDBJ databases">
        <authorList>
            <person name="Chiriac C."/>
            <person name="Salcher M."/>
            <person name="Ghai R."/>
            <person name="Kavagutti S V."/>
        </authorList>
    </citation>
    <scope>NUCLEOTIDE SEQUENCE</scope>
</reference>
<accession>A0A6J5NPF1</accession>
<evidence type="ECO:0000313" key="1">
    <source>
        <dbReference type="EMBL" id="CAB4159231.1"/>
    </source>
</evidence>
<name>A0A6J5NPF1_9CAUD</name>
<dbReference type="EMBL" id="LR796675">
    <property type="protein sequence ID" value="CAB4159231.1"/>
    <property type="molecule type" value="Genomic_DNA"/>
</dbReference>
<proteinExistence type="predicted"/>
<sequence>MPTRKRNNYHPVCYIVSGNGHNVTVSNQFVAKIIYQLWTQLSVSKKLSTTVVIDALMSPNSWSTWSRKHVISLLNGSWKKRLLCKTTIKDGVHSEVIYNTQIKLTGDEYESFATTTYSNLSKPVAHALNNALMYPNILRLILRAPTALSAQIALKVEGYLTWQDGTKISHIDKVWEYLHFEVRRS</sequence>